<dbReference type="SUPFAM" id="SSF50814">
    <property type="entry name" value="Lipocalins"/>
    <property type="match status" value="1"/>
</dbReference>
<dbReference type="Gene3D" id="2.40.128.20">
    <property type="match status" value="1"/>
</dbReference>
<proteinExistence type="predicted"/>
<evidence type="ECO:0000313" key="3">
    <source>
        <dbReference type="Proteomes" id="UP001491310"/>
    </source>
</evidence>
<name>A0ABR2YEF1_9CHLO</name>
<dbReference type="PANTHER" id="PTHR33970">
    <property type="entry name" value="VIOLAXANTHIN DE-EPOXIDASE, CHLOROPLASTIC-RELATED"/>
    <property type="match status" value="1"/>
</dbReference>
<accession>A0ABR2YEF1</accession>
<gene>
    <name evidence="2" type="ORF">WJX75_008962</name>
</gene>
<dbReference type="InterPro" id="IPR012674">
    <property type="entry name" value="Calycin"/>
</dbReference>
<sequence length="419" mass="47372">MESQLHTGPSICKQLADRPFLQIADSRRKRLPHTSHRHRARMFTRASLVGMVLLAGPATGADVAKVGTCLLANCQVALAKCIGDGECLENLVCLQLCNGRPDETECQIRCGDLYADKAVEAFTACAVSDKKCVPQRVDETSYPVPPDCALDKSFDLNNFQGRWYITAGLNPLFDTFDCQVHYFGVPEPGKLYGKINWRIPKGNSDFIERSTVQTFDQKLNVSPAYLRNDGNEYLNYTDDWYILASKPDEYVVIYYRGNNDAWKGYGGATVYTRASTLPQEYIPEISAAVEKAGLKWSQFKQTDNSCKPHPPQESLVEEVEEELQKEVQREVKRVEYALENDLSSFGKGFTVLEQGLLSELQKDEQGLVQELQKEEQEVAATVSAELQQARSFVERIEKEYTLPPYLRWLYKLGFPMPNM</sequence>
<keyword evidence="3" id="KW-1185">Reference proteome</keyword>
<feature type="domain" description="VDE lipocalin" evidence="1">
    <location>
        <begin position="67"/>
        <end position="304"/>
    </location>
</feature>
<comment type="caution">
    <text evidence="2">The sequence shown here is derived from an EMBL/GenBank/DDBJ whole genome shotgun (WGS) entry which is preliminary data.</text>
</comment>
<dbReference type="Pfam" id="PF07137">
    <property type="entry name" value="VDE"/>
    <property type="match status" value="1"/>
</dbReference>
<dbReference type="PROSITE" id="PS00213">
    <property type="entry name" value="LIPOCALIN"/>
    <property type="match status" value="1"/>
</dbReference>
<dbReference type="Proteomes" id="UP001491310">
    <property type="component" value="Unassembled WGS sequence"/>
</dbReference>
<protein>
    <recommendedName>
        <fullName evidence="1">VDE lipocalin domain-containing protein</fullName>
    </recommendedName>
</protein>
<organism evidence="2 3">
    <name type="scientific">Coccomyxa subellipsoidea</name>
    <dbReference type="NCBI Taxonomy" id="248742"/>
    <lineage>
        <taxon>Eukaryota</taxon>
        <taxon>Viridiplantae</taxon>
        <taxon>Chlorophyta</taxon>
        <taxon>core chlorophytes</taxon>
        <taxon>Trebouxiophyceae</taxon>
        <taxon>Trebouxiophyceae incertae sedis</taxon>
        <taxon>Coccomyxaceae</taxon>
        <taxon>Coccomyxa</taxon>
    </lineage>
</organism>
<reference evidence="2 3" key="1">
    <citation type="journal article" date="2024" name="Nat. Commun.">
        <title>Phylogenomics reveals the evolutionary origins of lichenization in chlorophyte algae.</title>
        <authorList>
            <person name="Puginier C."/>
            <person name="Libourel C."/>
            <person name="Otte J."/>
            <person name="Skaloud P."/>
            <person name="Haon M."/>
            <person name="Grisel S."/>
            <person name="Petersen M."/>
            <person name="Berrin J.G."/>
            <person name="Delaux P.M."/>
            <person name="Dal Grande F."/>
            <person name="Keller J."/>
        </authorList>
    </citation>
    <scope>NUCLEOTIDE SEQUENCE [LARGE SCALE GENOMIC DNA]</scope>
    <source>
        <strain evidence="2 3">SAG 216-7</strain>
    </source>
</reference>
<dbReference type="InterPro" id="IPR010788">
    <property type="entry name" value="VDE_dom"/>
</dbReference>
<dbReference type="InterPro" id="IPR022272">
    <property type="entry name" value="Lipocalin_CS"/>
</dbReference>
<evidence type="ECO:0000259" key="1">
    <source>
        <dbReference type="Pfam" id="PF07137"/>
    </source>
</evidence>
<evidence type="ECO:0000313" key="2">
    <source>
        <dbReference type="EMBL" id="KAK9903561.1"/>
    </source>
</evidence>
<dbReference type="EMBL" id="JALJOT010000014">
    <property type="protein sequence ID" value="KAK9903561.1"/>
    <property type="molecule type" value="Genomic_DNA"/>
</dbReference>
<dbReference type="PANTHER" id="PTHR33970:SF1">
    <property type="entry name" value="VIOLAXANTHIN DE-EPOXIDASE, CHLOROPLASTIC"/>
    <property type="match status" value="1"/>
</dbReference>
<dbReference type="InterPro" id="IPR044682">
    <property type="entry name" value="VDE"/>
</dbReference>